<feature type="compositionally biased region" description="Polar residues" evidence="1">
    <location>
        <begin position="180"/>
        <end position="191"/>
    </location>
</feature>
<evidence type="ECO:0000313" key="2">
    <source>
        <dbReference type="EMBL" id="MCP2257423.1"/>
    </source>
</evidence>
<dbReference type="EMBL" id="JAMTCP010000004">
    <property type="protein sequence ID" value="MCP2257423.1"/>
    <property type="molecule type" value="Genomic_DNA"/>
</dbReference>
<feature type="compositionally biased region" description="Low complexity" evidence="1">
    <location>
        <begin position="58"/>
        <end position="70"/>
    </location>
</feature>
<evidence type="ECO:0000256" key="1">
    <source>
        <dbReference type="SAM" id="MobiDB-lite"/>
    </source>
</evidence>
<feature type="region of interest" description="Disordered" evidence="1">
    <location>
        <begin position="246"/>
        <end position="287"/>
    </location>
</feature>
<keyword evidence="3" id="KW-1185">Reference proteome</keyword>
<proteinExistence type="predicted"/>
<name>A0ABT1HPI6_STRSD</name>
<dbReference type="Proteomes" id="UP001205311">
    <property type="component" value="Unassembled WGS sequence"/>
</dbReference>
<accession>A0ABT1HPI6</accession>
<gene>
    <name evidence="2" type="ORF">LX15_001108</name>
</gene>
<feature type="region of interest" description="Disordered" evidence="1">
    <location>
        <begin position="1"/>
        <end position="203"/>
    </location>
</feature>
<comment type="caution">
    <text evidence="2">The sequence shown here is derived from an EMBL/GenBank/DDBJ whole genome shotgun (WGS) entry which is preliminary data.</text>
</comment>
<organism evidence="2 3">
    <name type="scientific">Streptoalloteichus tenebrarius (strain ATCC 17920 / DSM 40477 / JCM 4838 / CBS 697.72 / NBRC 16177 / NCIMB 11028 / NRRL B-12390 / A12253. 1 / ISP 5477)</name>
    <name type="common">Streptomyces tenebrarius</name>
    <dbReference type="NCBI Taxonomy" id="1933"/>
    <lineage>
        <taxon>Bacteria</taxon>
        <taxon>Bacillati</taxon>
        <taxon>Actinomycetota</taxon>
        <taxon>Actinomycetes</taxon>
        <taxon>Pseudonocardiales</taxon>
        <taxon>Pseudonocardiaceae</taxon>
        <taxon>Streptoalloteichus</taxon>
    </lineage>
</organism>
<reference evidence="2 3" key="1">
    <citation type="submission" date="2022-06" db="EMBL/GenBank/DDBJ databases">
        <title>Genomic Encyclopedia of Archaeal and Bacterial Type Strains, Phase II (KMG-II): from individual species to whole genera.</title>
        <authorList>
            <person name="Goeker M."/>
        </authorList>
    </citation>
    <scope>NUCLEOTIDE SEQUENCE [LARGE SCALE GENOMIC DNA]</scope>
    <source>
        <strain evidence="2 3">DSM 40477</strain>
    </source>
</reference>
<protein>
    <submittedName>
        <fullName evidence="2">Uncharacterized protein</fullName>
    </submittedName>
</protein>
<sequence length="287" mass="30370">MSSPLRDTARCRCSPNAFRRPRPADGLARVDPHAGRGPPARLSSRDRAVTAGRRTRRAPSPSARPKAASPVCPASSIMTRRAFGQRCASSPTGHGEQRHHPQQQPLARHAGAQDGQQRGSDDDAQGETRHQQPGGGQGDTEVGGHLGQQPGDDDLRRADGEGAQGEGDQGATRCACGQRCASSQTGWTGQPRSWRPSIRTPGMPACLPASRGGSRHRELPSLRSPALIRPLWTLYSGGRSCRLPVSQTATTAPEPCTAHRPTRRVPRGSSCQPCAGCAARGSSPCSR</sequence>
<evidence type="ECO:0000313" key="3">
    <source>
        <dbReference type="Proteomes" id="UP001205311"/>
    </source>
</evidence>